<dbReference type="InterPro" id="IPR000760">
    <property type="entry name" value="Inositol_monophosphatase-like"/>
</dbReference>
<keyword evidence="4 8" id="KW-0479">Metal-binding</keyword>
<dbReference type="FunFam" id="3.30.540.10:FF:000003">
    <property type="entry name" value="Inositol-1-monophosphatase"/>
    <property type="match status" value="1"/>
</dbReference>
<dbReference type="Pfam" id="PF00459">
    <property type="entry name" value="Inositol_P"/>
    <property type="match status" value="1"/>
</dbReference>
<evidence type="ECO:0000256" key="9">
    <source>
        <dbReference type="RuleBase" id="RU364068"/>
    </source>
</evidence>
<feature type="binding site" evidence="8">
    <location>
        <position position="85"/>
    </location>
    <ligand>
        <name>Mg(2+)</name>
        <dbReference type="ChEBI" id="CHEBI:18420"/>
        <label>1</label>
        <note>catalytic</note>
    </ligand>
</feature>
<keyword evidence="11" id="KW-1185">Reference proteome</keyword>
<dbReference type="PANTHER" id="PTHR20854">
    <property type="entry name" value="INOSITOL MONOPHOSPHATASE"/>
    <property type="match status" value="1"/>
</dbReference>
<accession>A0A5C8ZBE3</accession>
<comment type="catalytic activity">
    <reaction evidence="1 9">
        <text>a myo-inositol phosphate + H2O = myo-inositol + phosphate</text>
        <dbReference type="Rhea" id="RHEA:24056"/>
        <dbReference type="ChEBI" id="CHEBI:15377"/>
        <dbReference type="ChEBI" id="CHEBI:17268"/>
        <dbReference type="ChEBI" id="CHEBI:43474"/>
        <dbReference type="ChEBI" id="CHEBI:84139"/>
        <dbReference type="EC" id="3.1.3.25"/>
    </reaction>
</comment>
<evidence type="ECO:0000313" key="11">
    <source>
        <dbReference type="Proteomes" id="UP000321764"/>
    </source>
</evidence>
<evidence type="ECO:0000256" key="7">
    <source>
        <dbReference type="ARBA" id="ARBA00022842"/>
    </source>
</evidence>
<evidence type="ECO:0000256" key="6">
    <source>
        <dbReference type="ARBA" id="ARBA00022814"/>
    </source>
</evidence>
<keyword evidence="6" id="KW-0805">Transcription regulation</keyword>
<dbReference type="PANTHER" id="PTHR20854:SF4">
    <property type="entry name" value="INOSITOL-1-MONOPHOSPHATASE-RELATED"/>
    <property type="match status" value="1"/>
</dbReference>
<feature type="binding site" evidence="8">
    <location>
        <position position="88"/>
    </location>
    <ligand>
        <name>Mg(2+)</name>
        <dbReference type="ChEBI" id="CHEBI:18420"/>
        <label>1</label>
        <note>catalytic</note>
    </ligand>
</feature>
<sequence length="266" mass="29106">MTDYQPMLTLALTLAKQAGEEIKQLRKSLTIEFKFDDTELVTQADVAADKLISEGIQASFAGHDILSEELAPNSTTECEHLWVIDPIDGTVNYAHGHHQVAISIAYFYQGDCKVAVVHNPFTEETFSAIQGKGALLNGQAIQPSGKNQLHRAIVATGFPYQKDNIDPILKRVEYVLKNCADLRRIGAAALDICWVACGRMDAYFESVKPWDFAAAQLIAREAGAQFGHFIDIPEGENPQLFGQNILVTTPAIYSGIQGLLAEADAQ</sequence>
<dbReference type="GO" id="GO:0031564">
    <property type="term" value="P:transcription antitermination"/>
    <property type="evidence" value="ECO:0007669"/>
    <property type="project" value="UniProtKB-KW"/>
</dbReference>
<comment type="cofactor">
    <cofactor evidence="2 8 9">
        <name>Mg(2+)</name>
        <dbReference type="ChEBI" id="CHEBI:18420"/>
    </cofactor>
</comment>
<feature type="binding site" evidence="8">
    <location>
        <position position="211"/>
    </location>
    <ligand>
        <name>Mg(2+)</name>
        <dbReference type="ChEBI" id="CHEBI:18420"/>
        <label>1</label>
        <note>catalytic</note>
    </ligand>
</feature>
<name>A0A5C8ZBE3_9GAMM</name>
<evidence type="ECO:0000256" key="4">
    <source>
        <dbReference type="ARBA" id="ARBA00022723"/>
    </source>
</evidence>
<dbReference type="GO" id="GO:0046854">
    <property type="term" value="P:phosphatidylinositol phosphate biosynthetic process"/>
    <property type="evidence" value="ECO:0007669"/>
    <property type="project" value="InterPro"/>
</dbReference>
<reference evidence="10 11" key="1">
    <citation type="submission" date="2019-07" db="EMBL/GenBank/DDBJ databases">
        <title>Reinekea sp. strain SSH23 genome sequencing and assembly.</title>
        <authorList>
            <person name="Kim I."/>
        </authorList>
    </citation>
    <scope>NUCLEOTIDE SEQUENCE [LARGE SCALE GENOMIC DNA]</scope>
    <source>
        <strain evidence="10 11">SSH23</strain>
    </source>
</reference>
<dbReference type="InterPro" id="IPR033942">
    <property type="entry name" value="IMPase"/>
</dbReference>
<comment type="similarity">
    <text evidence="3 9">Belongs to the inositol monophosphatase superfamily.</text>
</comment>
<evidence type="ECO:0000256" key="5">
    <source>
        <dbReference type="ARBA" id="ARBA00022801"/>
    </source>
</evidence>
<dbReference type="InterPro" id="IPR020550">
    <property type="entry name" value="Inositol_monophosphatase_CS"/>
</dbReference>
<dbReference type="Gene3D" id="3.30.540.10">
    <property type="entry name" value="Fructose-1,6-Bisphosphatase, subunit A, domain 1"/>
    <property type="match status" value="1"/>
</dbReference>
<keyword evidence="7 8" id="KW-0460">Magnesium</keyword>
<dbReference type="Gene3D" id="3.40.190.80">
    <property type="match status" value="1"/>
</dbReference>
<dbReference type="EC" id="3.1.3.25" evidence="9"/>
<protein>
    <recommendedName>
        <fullName evidence="9">Inositol-1-monophosphatase</fullName>
        <ecNumber evidence="9">3.1.3.25</ecNumber>
    </recommendedName>
</protein>
<dbReference type="GO" id="GO:0046872">
    <property type="term" value="F:metal ion binding"/>
    <property type="evidence" value="ECO:0007669"/>
    <property type="project" value="UniProtKB-KW"/>
</dbReference>
<keyword evidence="6" id="KW-0889">Transcription antitermination</keyword>
<dbReference type="PROSITE" id="PS00630">
    <property type="entry name" value="IMP_2"/>
    <property type="match status" value="1"/>
</dbReference>
<evidence type="ECO:0000256" key="3">
    <source>
        <dbReference type="ARBA" id="ARBA00009759"/>
    </source>
</evidence>
<evidence type="ECO:0000256" key="8">
    <source>
        <dbReference type="PIRSR" id="PIRSR600760-2"/>
    </source>
</evidence>
<dbReference type="PROSITE" id="PS00629">
    <property type="entry name" value="IMP_1"/>
    <property type="match status" value="1"/>
</dbReference>
<gene>
    <name evidence="10" type="ORF">FME95_09565</name>
</gene>
<dbReference type="SUPFAM" id="SSF56655">
    <property type="entry name" value="Carbohydrate phosphatase"/>
    <property type="match status" value="1"/>
</dbReference>
<dbReference type="AlphaFoldDB" id="A0A5C8ZBE3"/>
<dbReference type="EMBL" id="VKAD01000001">
    <property type="protein sequence ID" value="TXR54764.1"/>
    <property type="molecule type" value="Genomic_DNA"/>
</dbReference>
<evidence type="ECO:0000256" key="1">
    <source>
        <dbReference type="ARBA" id="ARBA00001033"/>
    </source>
</evidence>
<evidence type="ECO:0000256" key="2">
    <source>
        <dbReference type="ARBA" id="ARBA00001946"/>
    </source>
</evidence>
<dbReference type="GO" id="GO:0006020">
    <property type="term" value="P:inositol metabolic process"/>
    <property type="evidence" value="ECO:0007669"/>
    <property type="project" value="TreeGrafter"/>
</dbReference>
<dbReference type="GO" id="GO:0007165">
    <property type="term" value="P:signal transduction"/>
    <property type="evidence" value="ECO:0007669"/>
    <property type="project" value="TreeGrafter"/>
</dbReference>
<dbReference type="InterPro" id="IPR020583">
    <property type="entry name" value="Inositol_monoP_metal-BS"/>
</dbReference>
<dbReference type="OrthoDB" id="9785695at2"/>
<keyword evidence="6" id="KW-0804">Transcription</keyword>
<dbReference type="PRINTS" id="PR00377">
    <property type="entry name" value="IMPHPHTASES"/>
</dbReference>
<evidence type="ECO:0000313" key="10">
    <source>
        <dbReference type="EMBL" id="TXR54764.1"/>
    </source>
</evidence>
<feature type="binding site" evidence="8">
    <location>
        <position position="87"/>
    </location>
    <ligand>
        <name>Mg(2+)</name>
        <dbReference type="ChEBI" id="CHEBI:18420"/>
        <label>1</label>
        <note>catalytic</note>
    </ligand>
</feature>
<organism evidence="10 11">
    <name type="scientific">Reinekea thalattae</name>
    <dbReference type="NCBI Taxonomy" id="2593301"/>
    <lineage>
        <taxon>Bacteria</taxon>
        <taxon>Pseudomonadati</taxon>
        <taxon>Pseudomonadota</taxon>
        <taxon>Gammaproteobacteria</taxon>
        <taxon>Oceanospirillales</taxon>
        <taxon>Saccharospirillaceae</taxon>
        <taxon>Reinekea</taxon>
    </lineage>
</organism>
<feature type="binding site" evidence="8">
    <location>
        <position position="68"/>
    </location>
    <ligand>
        <name>Mg(2+)</name>
        <dbReference type="ChEBI" id="CHEBI:18420"/>
        <label>1</label>
        <note>catalytic</note>
    </ligand>
</feature>
<comment type="caution">
    <text evidence="10">The sequence shown here is derived from an EMBL/GenBank/DDBJ whole genome shotgun (WGS) entry which is preliminary data.</text>
</comment>
<dbReference type="RefSeq" id="WP_147714163.1">
    <property type="nucleotide sequence ID" value="NZ_VKAD01000001.1"/>
</dbReference>
<keyword evidence="5 9" id="KW-0378">Hydrolase</keyword>
<dbReference type="Proteomes" id="UP000321764">
    <property type="component" value="Unassembled WGS sequence"/>
</dbReference>
<dbReference type="GO" id="GO:0008934">
    <property type="term" value="F:inositol monophosphate 1-phosphatase activity"/>
    <property type="evidence" value="ECO:0007669"/>
    <property type="project" value="InterPro"/>
</dbReference>
<proteinExistence type="inferred from homology"/>
<dbReference type="CDD" id="cd01639">
    <property type="entry name" value="IMPase"/>
    <property type="match status" value="1"/>
</dbReference>